<gene>
    <name evidence="9" type="ORF">JYU34_008666</name>
</gene>
<dbReference type="InterPro" id="IPR007858">
    <property type="entry name" value="Dpy-30_motif"/>
</dbReference>
<sequence length="155" mass="17239">MSSGPIVALVLAAPDAVEKLKELMGPARVEEALAYWPDSLRASYGRRSPYGDYFNGIHGSASHPEAVREIHFFFPNMIVGPILSQWQIKDYIQKHITPTLLPALAQLANERPDEPVLWLAEQLRRANPNEPEITMKGAADDPRCHSSHGSEESIK</sequence>
<evidence type="ECO:0000256" key="3">
    <source>
        <dbReference type="ARBA" id="ARBA00022741"/>
    </source>
</evidence>
<dbReference type="PROSITE" id="PS51374">
    <property type="entry name" value="NDPK_LIKE"/>
    <property type="match status" value="1"/>
</dbReference>
<dbReference type="CDD" id="cd22970">
    <property type="entry name" value="DD_NDKH5-like"/>
    <property type="match status" value="1"/>
</dbReference>
<evidence type="ECO:0000313" key="10">
    <source>
        <dbReference type="Proteomes" id="UP000823941"/>
    </source>
</evidence>
<dbReference type="Pfam" id="PF00334">
    <property type="entry name" value="NDK"/>
    <property type="match status" value="1"/>
</dbReference>
<keyword evidence="3" id="KW-0547">Nucleotide-binding</keyword>
<keyword evidence="5" id="KW-0067">ATP-binding</keyword>
<feature type="region of interest" description="Disordered" evidence="7">
    <location>
        <begin position="129"/>
        <end position="155"/>
    </location>
</feature>
<comment type="caution">
    <text evidence="6">Lacks conserved residue(s) required for the propagation of feature annotation.</text>
</comment>
<organism evidence="9 10">
    <name type="scientific">Plutella xylostella</name>
    <name type="common">Diamondback moth</name>
    <name type="synonym">Plutella maculipennis</name>
    <dbReference type="NCBI Taxonomy" id="51655"/>
    <lineage>
        <taxon>Eukaryota</taxon>
        <taxon>Metazoa</taxon>
        <taxon>Ecdysozoa</taxon>
        <taxon>Arthropoda</taxon>
        <taxon>Hexapoda</taxon>
        <taxon>Insecta</taxon>
        <taxon>Pterygota</taxon>
        <taxon>Neoptera</taxon>
        <taxon>Endopterygota</taxon>
        <taxon>Lepidoptera</taxon>
        <taxon>Glossata</taxon>
        <taxon>Ditrysia</taxon>
        <taxon>Yponomeutoidea</taxon>
        <taxon>Plutellidae</taxon>
        <taxon>Plutella</taxon>
    </lineage>
</organism>
<evidence type="ECO:0000256" key="1">
    <source>
        <dbReference type="ARBA" id="ARBA00008142"/>
    </source>
</evidence>
<proteinExistence type="inferred from homology"/>
<feature type="compositionally biased region" description="Basic and acidic residues" evidence="7">
    <location>
        <begin position="138"/>
        <end position="155"/>
    </location>
</feature>
<dbReference type="PANTHER" id="PTHR46161">
    <property type="entry name" value="NUCLEOSIDE DIPHOSPHATE KINASE"/>
    <property type="match status" value="1"/>
</dbReference>
<dbReference type="PANTHER" id="PTHR46161:SF3">
    <property type="entry name" value="NUCLEOSIDE DIPHOSPHATE KINASE DDB_G0292928-RELATED"/>
    <property type="match status" value="1"/>
</dbReference>
<dbReference type="SMART" id="SM00562">
    <property type="entry name" value="NDK"/>
    <property type="match status" value="1"/>
</dbReference>
<dbReference type="Gene3D" id="3.30.70.141">
    <property type="entry name" value="Nucleoside diphosphate kinase-like domain"/>
    <property type="match status" value="1"/>
</dbReference>
<evidence type="ECO:0000256" key="7">
    <source>
        <dbReference type="SAM" id="MobiDB-lite"/>
    </source>
</evidence>
<name>A0ABQ7QLH2_PLUXY</name>
<dbReference type="Proteomes" id="UP000823941">
    <property type="component" value="Chromosome 12"/>
</dbReference>
<dbReference type="EMBL" id="JAHIBW010000012">
    <property type="protein sequence ID" value="KAG7306082.1"/>
    <property type="molecule type" value="Genomic_DNA"/>
</dbReference>
<dbReference type="Gene3D" id="1.20.890.10">
    <property type="entry name" value="cAMP-dependent protein kinase regulatory subunit, dimerization-anchoring domain"/>
    <property type="match status" value="1"/>
</dbReference>
<reference evidence="9 10" key="1">
    <citation type="submission" date="2021-06" db="EMBL/GenBank/DDBJ databases">
        <title>A haploid diamondback moth (Plutella xylostella L.) genome assembly resolves 31 chromosomes and identifies a diamide resistance mutation.</title>
        <authorList>
            <person name="Ward C.M."/>
            <person name="Perry K.D."/>
            <person name="Baker G."/>
            <person name="Powis K."/>
            <person name="Heckel D.G."/>
            <person name="Baxter S.W."/>
        </authorList>
    </citation>
    <scope>NUCLEOTIDE SEQUENCE [LARGE SCALE GENOMIC DNA]</scope>
    <source>
        <strain evidence="9 10">LV</strain>
        <tissue evidence="9">Single pupa</tissue>
    </source>
</reference>
<evidence type="ECO:0000259" key="8">
    <source>
        <dbReference type="SMART" id="SM00562"/>
    </source>
</evidence>
<dbReference type="SUPFAM" id="SSF54919">
    <property type="entry name" value="Nucleoside diphosphate kinase, NDK"/>
    <property type="match status" value="1"/>
</dbReference>
<evidence type="ECO:0000256" key="6">
    <source>
        <dbReference type="PROSITE-ProRule" id="PRU00706"/>
    </source>
</evidence>
<keyword evidence="4" id="KW-0418">Kinase</keyword>
<evidence type="ECO:0000256" key="2">
    <source>
        <dbReference type="ARBA" id="ARBA00022679"/>
    </source>
</evidence>
<evidence type="ECO:0000313" key="9">
    <source>
        <dbReference type="EMBL" id="KAG7306082.1"/>
    </source>
</evidence>
<comment type="caution">
    <text evidence="9">The sequence shown here is derived from an EMBL/GenBank/DDBJ whole genome shotgun (WGS) entry which is preliminary data.</text>
</comment>
<dbReference type="InterPro" id="IPR034907">
    <property type="entry name" value="NDK-like_dom"/>
</dbReference>
<dbReference type="InterPro" id="IPR036850">
    <property type="entry name" value="NDK-like_dom_sf"/>
</dbReference>
<dbReference type="Pfam" id="PF05186">
    <property type="entry name" value="Dpy-30"/>
    <property type="match status" value="1"/>
</dbReference>
<keyword evidence="10" id="KW-1185">Reference proteome</keyword>
<accession>A0ABQ7QLH2</accession>
<comment type="similarity">
    <text evidence="1 6">Belongs to the NDK family.</text>
</comment>
<protein>
    <recommendedName>
        <fullName evidence="8">Nucleoside diphosphate kinase-like domain-containing protein</fullName>
    </recommendedName>
</protein>
<keyword evidence="2" id="KW-0808">Transferase</keyword>
<evidence type="ECO:0000256" key="4">
    <source>
        <dbReference type="ARBA" id="ARBA00022777"/>
    </source>
</evidence>
<feature type="domain" description="Nucleoside diphosphate kinase-like" evidence="8">
    <location>
        <begin position="1"/>
        <end position="80"/>
    </location>
</feature>
<evidence type="ECO:0000256" key="5">
    <source>
        <dbReference type="ARBA" id="ARBA00022840"/>
    </source>
</evidence>